<dbReference type="InterPro" id="IPR002818">
    <property type="entry name" value="DJ-1/PfpI"/>
</dbReference>
<keyword evidence="3" id="KW-1185">Reference proteome</keyword>
<reference evidence="2 3" key="1">
    <citation type="submission" date="2020-05" db="EMBL/GenBank/DDBJ databases">
        <title>MicrobeNet Type strains.</title>
        <authorList>
            <person name="Nicholson A.C."/>
        </authorList>
    </citation>
    <scope>NUCLEOTIDE SEQUENCE [LARGE SCALE GENOMIC DNA]</scope>
    <source>
        <strain evidence="2 3">JCM 3224</strain>
    </source>
</reference>
<dbReference type="Proteomes" id="UP000586827">
    <property type="component" value="Unassembled WGS sequence"/>
</dbReference>
<keyword evidence="2" id="KW-0315">Glutamine amidotransferase</keyword>
<dbReference type="Gene3D" id="3.40.50.880">
    <property type="match status" value="1"/>
</dbReference>
<dbReference type="RefSeq" id="WP_067529286.1">
    <property type="nucleotide sequence ID" value="NZ_JABELX010000031.1"/>
</dbReference>
<dbReference type="InterPro" id="IPR050325">
    <property type="entry name" value="Prot/Nucl_acid_deglycase"/>
</dbReference>
<dbReference type="AlphaFoldDB" id="A0A849CAR3"/>
<dbReference type="Pfam" id="PF01965">
    <property type="entry name" value="DJ-1_PfpI"/>
    <property type="match status" value="1"/>
</dbReference>
<dbReference type="PANTHER" id="PTHR48094">
    <property type="entry name" value="PROTEIN/NUCLEIC ACID DEGLYCASE DJ-1-RELATED"/>
    <property type="match status" value="1"/>
</dbReference>
<comment type="caution">
    <text evidence="2">The sequence shown here is derived from an EMBL/GenBank/DDBJ whole genome shotgun (WGS) entry which is preliminary data.</text>
</comment>
<sequence>MIKTVHMAVFDTFADWEVGHATAHINKTLWQLEPGTWQVRTVGLTRDAVTSMGGMRVVPDIALDELSPQESAMLILPGADTWESGVLAPFVEKAREFLAAGVPVAAICGATFGLASAGLLDARKHTSNAAEYLVYSGYSGADNFVCEPAVTDGELITATGTKPVEFARAIFARLGIYEPHVLDAWYRLYGENDPAGFFALAEYEEQRSAAAAQ</sequence>
<proteinExistence type="predicted"/>
<evidence type="ECO:0000259" key="1">
    <source>
        <dbReference type="Pfam" id="PF01965"/>
    </source>
</evidence>
<evidence type="ECO:0000313" key="2">
    <source>
        <dbReference type="EMBL" id="NNH75933.1"/>
    </source>
</evidence>
<dbReference type="PANTHER" id="PTHR48094:SF19">
    <property type="entry name" value="DJ-1_PFPI DOMAIN-CONTAINING PROTEIN"/>
    <property type="match status" value="1"/>
</dbReference>
<keyword evidence="2" id="KW-0808">Transferase</keyword>
<name>A0A849CAR3_9NOCA</name>
<protein>
    <submittedName>
        <fullName evidence="2">Glutamine amidotransferase</fullName>
    </submittedName>
</protein>
<gene>
    <name evidence="2" type="ORF">HLB23_39805</name>
</gene>
<dbReference type="SUPFAM" id="SSF52317">
    <property type="entry name" value="Class I glutamine amidotransferase-like"/>
    <property type="match status" value="1"/>
</dbReference>
<feature type="domain" description="DJ-1/PfpI" evidence="1">
    <location>
        <begin position="3"/>
        <end position="171"/>
    </location>
</feature>
<dbReference type="GO" id="GO:0016740">
    <property type="term" value="F:transferase activity"/>
    <property type="evidence" value="ECO:0007669"/>
    <property type="project" value="UniProtKB-KW"/>
</dbReference>
<accession>A0A849CAR3</accession>
<dbReference type="InterPro" id="IPR029062">
    <property type="entry name" value="Class_I_gatase-like"/>
</dbReference>
<dbReference type="GO" id="GO:0005737">
    <property type="term" value="C:cytoplasm"/>
    <property type="evidence" value="ECO:0007669"/>
    <property type="project" value="TreeGrafter"/>
</dbReference>
<organism evidence="2 3">
    <name type="scientific">Nocardia uniformis</name>
    <dbReference type="NCBI Taxonomy" id="53432"/>
    <lineage>
        <taxon>Bacteria</taxon>
        <taxon>Bacillati</taxon>
        <taxon>Actinomycetota</taxon>
        <taxon>Actinomycetes</taxon>
        <taxon>Mycobacteriales</taxon>
        <taxon>Nocardiaceae</taxon>
        <taxon>Nocardia</taxon>
    </lineage>
</organism>
<dbReference type="EMBL" id="JABELX010000031">
    <property type="protein sequence ID" value="NNH75933.1"/>
    <property type="molecule type" value="Genomic_DNA"/>
</dbReference>
<evidence type="ECO:0000313" key="3">
    <source>
        <dbReference type="Proteomes" id="UP000586827"/>
    </source>
</evidence>
<dbReference type="CDD" id="cd03140">
    <property type="entry name" value="GATase1_PfpI_3"/>
    <property type="match status" value="1"/>
</dbReference>